<feature type="compositionally biased region" description="Basic residues" evidence="1">
    <location>
        <begin position="464"/>
        <end position="479"/>
    </location>
</feature>
<dbReference type="SUPFAM" id="SSF53098">
    <property type="entry name" value="Ribonuclease H-like"/>
    <property type="match status" value="1"/>
</dbReference>
<reference evidence="3 4" key="1">
    <citation type="submission" date="2023-08" db="EMBL/GenBank/DDBJ databases">
        <authorList>
            <person name="Girao M."/>
            <person name="Carvalho M.F."/>
        </authorList>
    </citation>
    <scope>NUCLEOTIDE SEQUENCE [LARGE SCALE GENOMIC DNA]</scope>
    <source>
        <strain evidence="3 4">CT-R113</strain>
    </source>
</reference>
<feature type="compositionally biased region" description="Polar residues" evidence="1">
    <location>
        <begin position="275"/>
        <end position="284"/>
    </location>
</feature>
<dbReference type="Proteomes" id="UP001356095">
    <property type="component" value="Unassembled WGS sequence"/>
</dbReference>
<dbReference type="NCBIfam" id="NF041680">
    <property type="entry name" value="transp_NF041680"/>
    <property type="match status" value="1"/>
</dbReference>
<feature type="domain" description="Transposase IS701-like DDE" evidence="2">
    <location>
        <begin position="37"/>
        <end position="300"/>
    </location>
</feature>
<accession>A0ABU7K2R9</accession>
<dbReference type="EMBL" id="JAUZMY010000003">
    <property type="protein sequence ID" value="MEE2036542.1"/>
    <property type="molecule type" value="Genomic_DNA"/>
</dbReference>
<protein>
    <submittedName>
        <fullName evidence="3">NF041680 family putative transposase</fullName>
    </submittedName>
</protein>
<feature type="region of interest" description="Disordered" evidence="1">
    <location>
        <begin position="262"/>
        <end position="286"/>
    </location>
</feature>
<feature type="region of interest" description="Disordered" evidence="1">
    <location>
        <begin position="452"/>
        <end position="492"/>
    </location>
</feature>
<proteinExistence type="predicted"/>
<dbReference type="InterPro" id="IPR012337">
    <property type="entry name" value="RNaseH-like_sf"/>
</dbReference>
<evidence type="ECO:0000313" key="4">
    <source>
        <dbReference type="Proteomes" id="UP001356095"/>
    </source>
</evidence>
<dbReference type="Pfam" id="PF13546">
    <property type="entry name" value="DDE_5"/>
    <property type="match status" value="1"/>
</dbReference>
<evidence type="ECO:0000256" key="1">
    <source>
        <dbReference type="SAM" id="MobiDB-lite"/>
    </source>
</evidence>
<sequence length="492" mass="54725">MCAVETLMINPKAVTMSLPHQPPTVESLSALSRFRTDFHTCLTHHQDALFEVGEALVCAPTPVRHLAQLSLEPEHRRGHGSAYSALAQGRIDTDRLRTSLASLPLPRLHGRTVLACDISPWLRPDAWTSPDRSWCHTYGRGTGQAEMVPGWPYSMIVALEEGSTSWCAPLDVARLPPGADETDFTATRVRALIDRLIAANHHHGGDPDIVVVVDAGYDSPRLAYLLTDLPVQVVGRLPSNRVLYGPAEHLPVQARGRPAKHGAPLRMAAPHTWPEPQTVTTTPTRRYGAATARSWDRMHPRLTHRSAWADHPGALPVIEGTLVLLRVQALPSRRAPKPLWLWSSATGMRPEQVSQVWWAYLRRFDIEHTFRFLKQELGWDAPRLRDPSAADRWSWLVVVAYTQLRLARSLVRQVCLPWHRPVEPDRMSPCRVRRGFRYIRADLPVCVGVPKSCGPGPGRPAGRPNKRPAPRYGVPKKNKTGTTGNPGAKQAA</sequence>
<comment type="caution">
    <text evidence="3">The sequence shown here is derived from an EMBL/GenBank/DDBJ whole genome shotgun (WGS) entry which is preliminary data.</text>
</comment>
<keyword evidence="4" id="KW-1185">Reference proteome</keyword>
<organism evidence="3 4">
    <name type="scientific">Nocardiopsis codii</name>
    <dbReference type="NCBI Taxonomy" id="3065942"/>
    <lineage>
        <taxon>Bacteria</taxon>
        <taxon>Bacillati</taxon>
        <taxon>Actinomycetota</taxon>
        <taxon>Actinomycetes</taxon>
        <taxon>Streptosporangiales</taxon>
        <taxon>Nocardiopsidaceae</taxon>
        <taxon>Nocardiopsis</taxon>
    </lineage>
</organism>
<dbReference type="Gene3D" id="3.90.350.10">
    <property type="entry name" value="Transposase Inhibitor Protein From Tn5, Chain A, domain 1"/>
    <property type="match status" value="1"/>
</dbReference>
<gene>
    <name evidence="3" type="ORF">Q8791_04810</name>
</gene>
<evidence type="ECO:0000313" key="3">
    <source>
        <dbReference type="EMBL" id="MEE2036542.1"/>
    </source>
</evidence>
<name>A0ABU7K2R9_9ACTN</name>
<evidence type="ECO:0000259" key="2">
    <source>
        <dbReference type="Pfam" id="PF13546"/>
    </source>
</evidence>
<dbReference type="InterPro" id="IPR038721">
    <property type="entry name" value="IS701-like_DDE_dom"/>
</dbReference>